<evidence type="ECO:0000256" key="1">
    <source>
        <dbReference type="SAM" id="MobiDB-lite"/>
    </source>
</evidence>
<accession>A0A518FQX6</accession>
<dbReference type="RefSeq" id="WP_145456911.1">
    <property type="nucleotide sequence ID" value="NZ_CP036317.1"/>
</dbReference>
<evidence type="ECO:0000313" key="3">
    <source>
        <dbReference type="EMBL" id="QDV18757.1"/>
    </source>
</evidence>
<dbReference type="AlphaFoldDB" id="A0A518FQX6"/>
<keyword evidence="2" id="KW-0812">Transmembrane</keyword>
<dbReference type="EMBL" id="CP036317">
    <property type="protein sequence ID" value="QDV18757.1"/>
    <property type="molecule type" value="Genomic_DNA"/>
</dbReference>
<feature type="transmembrane region" description="Helical" evidence="2">
    <location>
        <begin position="29"/>
        <end position="47"/>
    </location>
</feature>
<proteinExistence type="predicted"/>
<feature type="compositionally biased region" description="Basic and acidic residues" evidence="1">
    <location>
        <begin position="7"/>
        <end position="21"/>
    </location>
</feature>
<evidence type="ECO:0000256" key="2">
    <source>
        <dbReference type="SAM" id="Phobius"/>
    </source>
</evidence>
<gene>
    <name evidence="3" type="ORF">Pan153_34180</name>
</gene>
<keyword evidence="2" id="KW-0472">Membrane</keyword>
<feature type="region of interest" description="Disordered" evidence="1">
    <location>
        <begin position="1"/>
        <end position="21"/>
    </location>
</feature>
<sequence length="151" mass="17147">MNDELDLPQREPSEIHREQDEKRRRRNKVIDLLLFLLVLGVVIWVIVKARNDSAARANDFARLSQLKLMFFDLTDFSGNQAGETVTVTFTEETVLLKGPEILAYLKTPNSEGKHATLFRNGSASNLSPKELEEKLKGHTVIETLVPDSRED</sequence>
<evidence type="ECO:0000313" key="4">
    <source>
        <dbReference type="Proteomes" id="UP000320839"/>
    </source>
</evidence>
<dbReference type="OrthoDB" id="9950038at2"/>
<organism evidence="3 4">
    <name type="scientific">Gimesia panareensis</name>
    <dbReference type="NCBI Taxonomy" id="2527978"/>
    <lineage>
        <taxon>Bacteria</taxon>
        <taxon>Pseudomonadati</taxon>
        <taxon>Planctomycetota</taxon>
        <taxon>Planctomycetia</taxon>
        <taxon>Planctomycetales</taxon>
        <taxon>Planctomycetaceae</taxon>
        <taxon>Gimesia</taxon>
    </lineage>
</organism>
<dbReference type="Proteomes" id="UP000320839">
    <property type="component" value="Chromosome"/>
</dbReference>
<protein>
    <submittedName>
        <fullName evidence="3">Uncharacterized protein</fullName>
    </submittedName>
</protein>
<name>A0A518FQX6_9PLAN</name>
<reference evidence="3 4" key="1">
    <citation type="submission" date="2019-02" db="EMBL/GenBank/DDBJ databases">
        <title>Deep-cultivation of Planctomycetes and their phenomic and genomic characterization uncovers novel biology.</title>
        <authorList>
            <person name="Wiegand S."/>
            <person name="Jogler M."/>
            <person name="Boedeker C."/>
            <person name="Pinto D."/>
            <person name="Vollmers J."/>
            <person name="Rivas-Marin E."/>
            <person name="Kohn T."/>
            <person name="Peeters S.H."/>
            <person name="Heuer A."/>
            <person name="Rast P."/>
            <person name="Oberbeckmann S."/>
            <person name="Bunk B."/>
            <person name="Jeske O."/>
            <person name="Meyerdierks A."/>
            <person name="Storesund J.E."/>
            <person name="Kallscheuer N."/>
            <person name="Luecker S."/>
            <person name="Lage O.M."/>
            <person name="Pohl T."/>
            <person name="Merkel B.J."/>
            <person name="Hornburger P."/>
            <person name="Mueller R.-W."/>
            <person name="Bruemmer F."/>
            <person name="Labrenz M."/>
            <person name="Spormann A.M."/>
            <person name="Op den Camp H."/>
            <person name="Overmann J."/>
            <person name="Amann R."/>
            <person name="Jetten M.S.M."/>
            <person name="Mascher T."/>
            <person name="Medema M.H."/>
            <person name="Devos D.P."/>
            <person name="Kaster A.-K."/>
            <person name="Ovreas L."/>
            <person name="Rohde M."/>
            <person name="Galperin M.Y."/>
            <person name="Jogler C."/>
        </authorList>
    </citation>
    <scope>NUCLEOTIDE SEQUENCE [LARGE SCALE GENOMIC DNA]</scope>
    <source>
        <strain evidence="3 4">Pan153</strain>
    </source>
</reference>
<keyword evidence="2" id="KW-1133">Transmembrane helix</keyword>